<comment type="similarity">
    <text evidence="2">Belongs to the IFI44 family.</text>
</comment>
<dbReference type="Proteomes" id="UP000236370">
    <property type="component" value="Unassembled WGS sequence"/>
</dbReference>
<proteinExistence type="inferred from homology"/>
<dbReference type="GO" id="GO:0005737">
    <property type="term" value="C:cytoplasm"/>
    <property type="evidence" value="ECO:0007669"/>
    <property type="project" value="UniProtKB-SubCell"/>
</dbReference>
<dbReference type="FunFam" id="3.40.50.300:FF:001535">
    <property type="entry name" value="Interferon induced protein 44"/>
    <property type="match status" value="1"/>
</dbReference>
<dbReference type="InterPro" id="IPR027417">
    <property type="entry name" value="P-loop_NTPase"/>
</dbReference>
<evidence type="ECO:0000256" key="2">
    <source>
        <dbReference type="ARBA" id="ARBA00009243"/>
    </source>
</evidence>
<dbReference type="PANTHER" id="PTHR14241">
    <property type="entry name" value="INTERFERON-INDUCED PROTEIN 44"/>
    <property type="match status" value="1"/>
</dbReference>
<evidence type="ECO:0000259" key="6">
    <source>
        <dbReference type="PROSITE" id="PS51886"/>
    </source>
</evidence>
<dbReference type="Pfam" id="PF07534">
    <property type="entry name" value="TLD"/>
    <property type="match status" value="1"/>
</dbReference>
<name>A0A2J8LKH0_PANTR</name>
<evidence type="ECO:0000313" key="8">
    <source>
        <dbReference type="Proteomes" id="UP000236370"/>
    </source>
</evidence>
<organism evidence="7 8">
    <name type="scientific">Pan troglodytes</name>
    <name type="common">Chimpanzee</name>
    <dbReference type="NCBI Taxonomy" id="9598"/>
    <lineage>
        <taxon>Eukaryota</taxon>
        <taxon>Metazoa</taxon>
        <taxon>Chordata</taxon>
        <taxon>Craniata</taxon>
        <taxon>Vertebrata</taxon>
        <taxon>Euteleostomi</taxon>
        <taxon>Mammalia</taxon>
        <taxon>Eutheria</taxon>
        <taxon>Euarchontoglires</taxon>
        <taxon>Primates</taxon>
        <taxon>Haplorrhini</taxon>
        <taxon>Catarrhini</taxon>
        <taxon>Hominidae</taxon>
        <taxon>Pan</taxon>
    </lineage>
</organism>
<evidence type="ECO:0000256" key="4">
    <source>
        <dbReference type="ARBA" id="ARBA00055327"/>
    </source>
</evidence>
<dbReference type="EMBL" id="NBAG03000287">
    <property type="protein sequence ID" value="PNI47760.1"/>
    <property type="molecule type" value="Genomic_DNA"/>
</dbReference>
<dbReference type="SUPFAM" id="SSF52540">
    <property type="entry name" value="P-loop containing nucleoside triphosphate hydrolases"/>
    <property type="match status" value="1"/>
</dbReference>
<comment type="subcellular location">
    <subcellularLocation>
        <location evidence="1">Cytoplasm</location>
    </subcellularLocation>
</comment>
<dbReference type="PROSITE" id="PS51886">
    <property type="entry name" value="TLDC"/>
    <property type="match status" value="1"/>
</dbReference>
<dbReference type="Gene3D" id="3.40.50.300">
    <property type="entry name" value="P-loop containing nucleotide triphosphate hydrolases"/>
    <property type="match status" value="1"/>
</dbReference>
<evidence type="ECO:0000256" key="5">
    <source>
        <dbReference type="ARBA" id="ARBA00073671"/>
    </source>
</evidence>
<feature type="domain" description="TLDc" evidence="6">
    <location>
        <begin position="1"/>
        <end position="152"/>
    </location>
</feature>
<evidence type="ECO:0000313" key="7">
    <source>
        <dbReference type="EMBL" id="PNI47760.1"/>
    </source>
</evidence>
<dbReference type="InterPro" id="IPR006571">
    <property type="entry name" value="TLDc_dom"/>
</dbReference>
<dbReference type="GO" id="GO:0009615">
    <property type="term" value="P:response to virus"/>
    <property type="evidence" value="ECO:0007669"/>
    <property type="project" value="UniProtKB-ARBA"/>
</dbReference>
<reference evidence="7 8" key="1">
    <citation type="submission" date="2017-12" db="EMBL/GenBank/DDBJ databases">
        <title>High-resolution comparative analysis of great ape genomes.</title>
        <authorList>
            <person name="Pollen A."/>
            <person name="Hastie A."/>
            <person name="Hormozdiari F."/>
            <person name="Dougherty M."/>
            <person name="Liu R."/>
            <person name="Chaisson M."/>
            <person name="Hoppe E."/>
            <person name="Hill C."/>
            <person name="Pang A."/>
            <person name="Hillier L."/>
            <person name="Baker C."/>
            <person name="Armstrong J."/>
            <person name="Shendure J."/>
            <person name="Paten B."/>
            <person name="Wilson R."/>
            <person name="Chao H."/>
            <person name="Schneider V."/>
            <person name="Ventura M."/>
            <person name="Kronenberg Z."/>
            <person name="Murali S."/>
            <person name="Gordon D."/>
            <person name="Cantsilieris S."/>
            <person name="Munson K."/>
            <person name="Nelson B."/>
            <person name="Raja A."/>
            <person name="Underwood J."/>
            <person name="Diekhans M."/>
            <person name="Fiddes I."/>
            <person name="Haussler D."/>
            <person name="Eichler E."/>
        </authorList>
    </citation>
    <scope>NUCLEOTIDE SEQUENCE [LARGE SCALE GENOMIC DNA]</scope>
    <source>
        <strain evidence="7">Yerkes chimp pedigree #C0471</strain>
    </source>
</reference>
<evidence type="ECO:0000256" key="3">
    <source>
        <dbReference type="ARBA" id="ARBA00022490"/>
    </source>
</evidence>
<gene>
    <name evidence="7" type="ORF">CK820_G0028132</name>
</gene>
<comment type="caution">
    <text evidence="7">The sequence shown here is derived from an EMBL/GenBank/DDBJ whole genome shotgun (WGS) entry which is preliminary data.</text>
</comment>
<evidence type="ECO:0000256" key="1">
    <source>
        <dbReference type="ARBA" id="ARBA00004496"/>
    </source>
</evidence>
<accession>A0A2J8LKH0</accession>
<protein>
    <recommendedName>
        <fullName evidence="5">Interferon-induced protein 44</fullName>
    </recommendedName>
</protein>
<keyword evidence="3" id="KW-0963">Cytoplasm</keyword>
<dbReference type="PANTHER" id="PTHR14241:SF3">
    <property type="entry name" value="INTERFERON-INDUCED PROTEIN 44"/>
    <property type="match status" value="1"/>
</dbReference>
<sequence length="462" mass="52479">MAVTTRLTWLHEKILQNHFGGKRLSLLYKGSVHGFHNGVLLDRCCNQGPTLTVIYSEDHIIGAYAEEGYQERKYASIILFALQETKISEWKLGLYTPETLFCCDVAKYNSPTNFQIDGRNRKVIMDLKTMENLGLAQNCTISIQDYEVFRCEDSLDERKIKGVIELRKSLLSALRTYEPYGSLVQQIRILLLGPIGAGKSSFFNSVRSVFQGHVTHQALVGTNTTGISEKYRTYSIRDGKDGKYLPFILCDSLGLSEKEGGLCMDDISYILNGNIRDRYQFNPMESIKLNHHDYIDSPSLKDRIHCVAFVFDASSIEYFSSQMIVKIKRIRRELVNAGVVHVALLTHVDSMDLITKGDLIEIERCVPVRSKLEEVQRKLGFALSDISVVSNYSSEWELDPVKDVLILSALRRMLWAADDFLEDLPFEQIGRCVWWCGSLEAVSPSSCRNLREEIINCAQGKK</sequence>
<dbReference type="AlphaFoldDB" id="A0A2J8LKH0"/>
<comment type="function">
    <text evidence="4">This protein aggregates to form microtubular structures.</text>
</comment>